<keyword evidence="2" id="KW-1185">Reference proteome</keyword>
<dbReference type="EMBL" id="MU853581">
    <property type="protein sequence ID" value="KAK4143932.1"/>
    <property type="molecule type" value="Genomic_DNA"/>
</dbReference>
<reference evidence="1" key="2">
    <citation type="submission" date="2023-05" db="EMBL/GenBank/DDBJ databases">
        <authorList>
            <consortium name="Lawrence Berkeley National Laboratory"/>
            <person name="Steindorff A."/>
            <person name="Hensen N."/>
            <person name="Bonometti L."/>
            <person name="Westerberg I."/>
            <person name="Brannstrom I.O."/>
            <person name="Guillou S."/>
            <person name="Cros-Aarteil S."/>
            <person name="Calhoun S."/>
            <person name="Haridas S."/>
            <person name="Kuo A."/>
            <person name="Mondo S."/>
            <person name="Pangilinan J."/>
            <person name="Riley R."/>
            <person name="Labutti K."/>
            <person name="Andreopoulos B."/>
            <person name="Lipzen A."/>
            <person name="Chen C."/>
            <person name="Yanf M."/>
            <person name="Daum C."/>
            <person name="Ng V."/>
            <person name="Clum A."/>
            <person name="Ohm R."/>
            <person name="Martin F."/>
            <person name="Silar P."/>
            <person name="Natvig D."/>
            <person name="Lalanne C."/>
            <person name="Gautier V."/>
            <person name="Ament-Velasquez S.L."/>
            <person name="Kruys A."/>
            <person name="Hutchinson M.I."/>
            <person name="Powell A.J."/>
            <person name="Barry K."/>
            <person name="Miller A.N."/>
            <person name="Grigoriev I.V."/>
            <person name="Debuchy R."/>
            <person name="Gladieux P."/>
            <person name="Thoren M.H."/>
            <person name="Johannesson H."/>
        </authorList>
    </citation>
    <scope>NUCLEOTIDE SEQUENCE</scope>
    <source>
        <strain evidence="1">CBS 141.50</strain>
    </source>
</reference>
<proteinExistence type="predicted"/>
<dbReference type="AlphaFoldDB" id="A0AAN6ZMI0"/>
<dbReference type="RefSeq" id="XP_062637303.1">
    <property type="nucleotide sequence ID" value="XM_062777152.1"/>
</dbReference>
<gene>
    <name evidence="1" type="ORF">C8A04DRAFT_11935</name>
</gene>
<evidence type="ECO:0000313" key="1">
    <source>
        <dbReference type="EMBL" id="KAK4143932.1"/>
    </source>
</evidence>
<dbReference type="GeneID" id="87813765"/>
<sequence length="278" mass="30772">MSSTTTALPDGYYIAQLRAEHLPWVQAIVAHTMSFDSPVWSRVDYPDGGPTQRAYDMYHAMETSSLQSIKSELSYGVFWAGHRPNSTGTLHWDFTNPHATRAQLLEQMDFPLVSIAMSKDVAESSSTTVNPLPSSTTITTHKPWAAIVDGHRDISDTLKALDPRRPSLYSPTAKGLVARRSGTHTRGDHANRGLAKALAHFIMHRVLCELGYQAILIHAGGEGLNRVWLNPPAGEGFRAEEVSKFDTKGYVREADGKRVFGDAEVVSKRIWVTWEGNN</sequence>
<protein>
    <submittedName>
        <fullName evidence="1">Uncharacterized protein</fullName>
    </submittedName>
</protein>
<organism evidence="1 2">
    <name type="scientific">Dichotomopilus funicola</name>
    <dbReference type="NCBI Taxonomy" id="1934379"/>
    <lineage>
        <taxon>Eukaryota</taxon>
        <taxon>Fungi</taxon>
        <taxon>Dikarya</taxon>
        <taxon>Ascomycota</taxon>
        <taxon>Pezizomycotina</taxon>
        <taxon>Sordariomycetes</taxon>
        <taxon>Sordariomycetidae</taxon>
        <taxon>Sordariales</taxon>
        <taxon>Chaetomiaceae</taxon>
        <taxon>Dichotomopilus</taxon>
    </lineage>
</organism>
<name>A0AAN6ZMI0_9PEZI</name>
<reference evidence="1" key="1">
    <citation type="journal article" date="2023" name="Mol. Phylogenet. Evol.">
        <title>Genome-scale phylogeny and comparative genomics of the fungal order Sordariales.</title>
        <authorList>
            <person name="Hensen N."/>
            <person name="Bonometti L."/>
            <person name="Westerberg I."/>
            <person name="Brannstrom I.O."/>
            <person name="Guillou S."/>
            <person name="Cros-Aarteil S."/>
            <person name="Calhoun S."/>
            <person name="Haridas S."/>
            <person name="Kuo A."/>
            <person name="Mondo S."/>
            <person name="Pangilinan J."/>
            <person name="Riley R."/>
            <person name="LaButti K."/>
            <person name="Andreopoulos B."/>
            <person name="Lipzen A."/>
            <person name="Chen C."/>
            <person name="Yan M."/>
            <person name="Daum C."/>
            <person name="Ng V."/>
            <person name="Clum A."/>
            <person name="Steindorff A."/>
            <person name="Ohm R.A."/>
            <person name="Martin F."/>
            <person name="Silar P."/>
            <person name="Natvig D.O."/>
            <person name="Lalanne C."/>
            <person name="Gautier V."/>
            <person name="Ament-Velasquez S.L."/>
            <person name="Kruys A."/>
            <person name="Hutchinson M.I."/>
            <person name="Powell A.J."/>
            <person name="Barry K."/>
            <person name="Miller A.N."/>
            <person name="Grigoriev I.V."/>
            <person name="Debuchy R."/>
            <person name="Gladieux P."/>
            <person name="Hiltunen Thoren M."/>
            <person name="Johannesson H."/>
        </authorList>
    </citation>
    <scope>NUCLEOTIDE SEQUENCE</scope>
    <source>
        <strain evidence="1">CBS 141.50</strain>
    </source>
</reference>
<comment type="caution">
    <text evidence="1">The sequence shown here is derived from an EMBL/GenBank/DDBJ whole genome shotgun (WGS) entry which is preliminary data.</text>
</comment>
<dbReference type="Proteomes" id="UP001302676">
    <property type="component" value="Unassembled WGS sequence"/>
</dbReference>
<evidence type="ECO:0000313" key="2">
    <source>
        <dbReference type="Proteomes" id="UP001302676"/>
    </source>
</evidence>
<accession>A0AAN6ZMI0</accession>